<proteinExistence type="inferred from homology"/>
<dbReference type="GO" id="GO:0006260">
    <property type="term" value="P:DNA replication"/>
    <property type="evidence" value="ECO:0007669"/>
    <property type="project" value="UniProtKB-KW"/>
</dbReference>
<dbReference type="eggNOG" id="KOG1106">
    <property type="taxonomic scope" value="Eukaryota"/>
</dbReference>
<accession>U5DEA4</accession>
<name>U5DEA4_AMBTC</name>
<keyword evidence="8" id="KW-1185">Reference proteome</keyword>
<dbReference type="PANTHER" id="PTHR22768:SF0">
    <property type="entry name" value="DNA REPLICATION COMPLEX GINS PROTEIN PSF3"/>
    <property type="match status" value="1"/>
</dbReference>
<dbReference type="OrthoDB" id="10251744at2759"/>
<dbReference type="KEGG" id="atr:18447101"/>
<gene>
    <name evidence="7" type="ORF">AMTR_s00199p00036120</name>
</gene>
<organism evidence="7 8">
    <name type="scientific">Amborella trichopoda</name>
    <dbReference type="NCBI Taxonomy" id="13333"/>
    <lineage>
        <taxon>Eukaryota</taxon>
        <taxon>Viridiplantae</taxon>
        <taxon>Streptophyta</taxon>
        <taxon>Embryophyta</taxon>
        <taxon>Tracheophyta</taxon>
        <taxon>Spermatophyta</taxon>
        <taxon>Magnoliopsida</taxon>
        <taxon>Amborellales</taxon>
        <taxon>Amborellaceae</taxon>
        <taxon>Amborella</taxon>
    </lineage>
</organism>
<evidence type="ECO:0000256" key="3">
    <source>
        <dbReference type="ARBA" id="ARBA00022705"/>
    </source>
</evidence>
<dbReference type="Pfam" id="PF22466">
    <property type="entry name" value="PSF3_N"/>
    <property type="match status" value="1"/>
</dbReference>
<dbReference type="EMBL" id="KI392079">
    <property type="protein sequence ID" value="ERN18733.1"/>
    <property type="molecule type" value="Genomic_DNA"/>
</dbReference>
<evidence type="ECO:0000313" key="7">
    <source>
        <dbReference type="EMBL" id="ERN18733.1"/>
    </source>
</evidence>
<evidence type="ECO:0000259" key="5">
    <source>
        <dbReference type="Pfam" id="PF05916"/>
    </source>
</evidence>
<sequence length="194" mass="21832">MSHYYDIDDIIVDEELVSVVFQVTANGVGLLDPGSETNSVEQGAKIDVTFWLAQELYLREAASINLPMHFNQKTRKEVQADPECVDLRSRCPYFYELGYKIAPMVADKELGTFISLTFNGRYKEILSKSHGAAFAAVPKFLPRLTKEETNLYEAARNSMIAFKEWRLGVSRLEGASVLGRKRKPIIGEMHGPTP</sequence>
<dbReference type="Gramene" id="ERN18733">
    <property type="protein sequence ID" value="ERN18733"/>
    <property type="gene ID" value="AMTR_s00199p00036120"/>
</dbReference>
<dbReference type="InterPro" id="IPR021151">
    <property type="entry name" value="GINS_A"/>
</dbReference>
<comment type="subcellular location">
    <subcellularLocation>
        <location evidence="1">Nucleus</location>
    </subcellularLocation>
</comment>
<dbReference type="OMA" id="IYKEGWR"/>
<dbReference type="AlphaFoldDB" id="U5DEA4"/>
<keyword evidence="4" id="KW-0539">Nucleus</keyword>
<dbReference type="Gene3D" id="1.20.58.2050">
    <property type="match status" value="1"/>
</dbReference>
<dbReference type="Pfam" id="PF05916">
    <property type="entry name" value="Sld5"/>
    <property type="match status" value="1"/>
</dbReference>
<dbReference type="InterPro" id="IPR055221">
    <property type="entry name" value="PSF3_N"/>
</dbReference>
<evidence type="ECO:0000256" key="1">
    <source>
        <dbReference type="ARBA" id="ARBA00004123"/>
    </source>
</evidence>
<comment type="similarity">
    <text evidence="2">Belongs to the GINS3/PSF3 family.</text>
</comment>
<feature type="domain" description="DNA replication complex GINS protein PSF3 N-terminal" evidence="6">
    <location>
        <begin position="5"/>
        <end position="57"/>
    </location>
</feature>
<dbReference type="Proteomes" id="UP000017836">
    <property type="component" value="Unassembled WGS sequence"/>
</dbReference>
<dbReference type="InterPro" id="IPR010492">
    <property type="entry name" value="GINS_Psf3"/>
</dbReference>
<dbReference type="CDD" id="cd21693">
    <property type="entry name" value="GINS_B_Psf3"/>
    <property type="match status" value="1"/>
</dbReference>
<dbReference type="InterPro" id="IPR038437">
    <property type="entry name" value="GINS_Psf3_sf"/>
</dbReference>
<protein>
    <submittedName>
        <fullName evidence="7">Uncharacterized protein</fullName>
    </submittedName>
</protein>
<dbReference type="InterPro" id="IPR036224">
    <property type="entry name" value="GINS_bundle-like_dom_sf"/>
</dbReference>
<dbReference type="HOGENOM" id="CLU_081646_1_0_1"/>
<dbReference type="GO" id="GO:0000811">
    <property type="term" value="C:GINS complex"/>
    <property type="evidence" value="ECO:0000318"/>
    <property type="project" value="GO_Central"/>
</dbReference>
<reference evidence="8" key="1">
    <citation type="journal article" date="2013" name="Science">
        <title>The Amborella genome and the evolution of flowering plants.</title>
        <authorList>
            <consortium name="Amborella Genome Project"/>
        </authorList>
    </citation>
    <scope>NUCLEOTIDE SEQUENCE [LARGE SCALE GENOMIC DNA]</scope>
</reference>
<keyword evidence="3" id="KW-0235">DNA replication</keyword>
<dbReference type="SUPFAM" id="SSF160059">
    <property type="entry name" value="PriA/YqbF domain"/>
    <property type="match status" value="1"/>
</dbReference>
<evidence type="ECO:0000259" key="6">
    <source>
        <dbReference type="Pfam" id="PF22466"/>
    </source>
</evidence>
<evidence type="ECO:0000256" key="2">
    <source>
        <dbReference type="ARBA" id="ARBA00006343"/>
    </source>
</evidence>
<dbReference type="CDD" id="cd11713">
    <property type="entry name" value="GINS_A_psf3"/>
    <property type="match status" value="1"/>
</dbReference>
<dbReference type="PANTHER" id="PTHR22768">
    <property type="entry name" value="DNA REPLICATION COMPLEX GINS PROTEIN PSF3"/>
    <property type="match status" value="1"/>
</dbReference>
<feature type="domain" description="GINS subunit" evidence="5">
    <location>
        <begin position="70"/>
        <end position="165"/>
    </location>
</feature>
<evidence type="ECO:0000313" key="8">
    <source>
        <dbReference type="Proteomes" id="UP000017836"/>
    </source>
</evidence>
<evidence type="ECO:0000256" key="4">
    <source>
        <dbReference type="ARBA" id="ARBA00023242"/>
    </source>
</evidence>
<dbReference type="SUPFAM" id="SSF158573">
    <property type="entry name" value="GINS helical bundle-like"/>
    <property type="match status" value="1"/>
</dbReference>
<dbReference type="STRING" id="13333.U5DEA4"/>